<evidence type="ECO:0000256" key="1">
    <source>
        <dbReference type="SAM" id="Phobius"/>
    </source>
</evidence>
<keyword evidence="3" id="KW-1185">Reference proteome</keyword>
<evidence type="ECO:0000313" key="2">
    <source>
        <dbReference type="EMBL" id="RJF87891.1"/>
    </source>
</evidence>
<sequence>MFDINTWLRFDEFITPKVVKFFYFIGLVLVVLGFLFTLVTGLGITGMGFSLLTLVLAFVYLVLGIIGVRIGSEMVLLAFETFRRLGEIRDRLPPR</sequence>
<gene>
    <name evidence="2" type="ORF">D3874_13375</name>
</gene>
<proteinExistence type="predicted"/>
<evidence type="ECO:0000313" key="3">
    <source>
        <dbReference type="Proteomes" id="UP000284605"/>
    </source>
</evidence>
<dbReference type="Proteomes" id="UP000284605">
    <property type="component" value="Unassembled WGS sequence"/>
</dbReference>
<dbReference type="Pfam" id="PF14110">
    <property type="entry name" value="DUF4282"/>
    <property type="match status" value="1"/>
</dbReference>
<protein>
    <submittedName>
        <fullName evidence="2">DUF4282 domain-containing protein</fullName>
    </submittedName>
</protein>
<keyword evidence="1" id="KW-1133">Transmembrane helix</keyword>
<feature type="transmembrane region" description="Helical" evidence="1">
    <location>
        <begin position="51"/>
        <end position="79"/>
    </location>
</feature>
<dbReference type="RefSeq" id="WP_119778526.1">
    <property type="nucleotide sequence ID" value="NZ_QYUK01000011.1"/>
</dbReference>
<reference evidence="2 3" key="1">
    <citation type="submission" date="2018-09" db="EMBL/GenBank/DDBJ databases">
        <authorList>
            <person name="Zhu H."/>
        </authorList>
    </citation>
    <scope>NUCLEOTIDE SEQUENCE [LARGE SCALE GENOMIC DNA]</scope>
    <source>
        <strain evidence="2 3">K1W22B-8</strain>
    </source>
</reference>
<feature type="transmembrane region" description="Helical" evidence="1">
    <location>
        <begin position="21"/>
        <end position="45"/>
    </location>
</feature>
<organism evidence="2 3">
    <name type="scientific">Oleomonas cavernae</name>
    <dbReference type="NCBI Taxonomy" id="2320859"/>
    <lineage>
        <taxon>Bacteria</taxon>
        <taxon>Pseudomonadati</taxon>
        <taxon>Pseudomonadota</taxon>
        <taxon>Alphaproteobacteria</taxon>
        <taxon>Acetobacterales</taxon>
        <taxon>Acetobacteraceae</taxon>
        <taxon>Oleomonas</taxon>
    </lineage>
</organism>
<dbReference type="AlphaFoldDB" id="A0A418WCX5"/>
<name>A0A418WCX5_9PROT</name>
<dbReference type="OrthoDB" id="8127006at2"/>
<keyword evidence="1" id="KW-0472">Membrane</keyword>
<dbReference type="InterPro" id="IPR025557">
    <property type="entry name" value="DUF4282"/>
</dbReference>
<comment type="caution">
    <text evidence="2">The sequence shown here is derived from an EMBL/GenBank/DDBJ whole genome shotgun (WGS) entry which is preliminary data.</text>
</comment>
<keyword evidence="1" id="KW-0812">Transmembrane</keyword>
<dbReference type="EMBL" id="QYUK01000011">
    <property type="protein sequence ID" value="RJF87891.1"/>
    <property type="molecule type" value="Genomic_DNA"/>
</dbReference>
<accession>A0A418WCX5</accession>